<evidence type="ECO:0000259" key="2">
    <source>
        <dbReference type="Pfam" id="PF17289"/>
    </source>
</evidence>
<protein>
    <recommendedName>
        <fullName evidence="2">Terminase large subunit gp17-like C-terminal domain-containing protein</fullName>
    </recommendedName>
</protein>
<proteinExistence type="predicted"/>
<keyword evidence="1" id="KW-1188">Viral release from host cell</keyword>
<name>A0A0F9IR39_9ZZZZ</name>
<reference evidence="3" key="1">
    <citation type="journal article" date="2015" name="Nature">
        <title>Complex archaea that bridge the gap between prokaryotes and eukaryotes.</title>
        <authorList>
            <person name="Spang A."/>
            <person name="Saw J.H."/>
            <person name="Jorgensen S.L."/>
            <person name="Zaremba-Niedzwiedzka K."/>
            <person name="Martijn J."/>
            <person name="Lind A.E."/>
            <person name="van Eijk R."/>
            <person name="Schleper C."/>
            <person name="Guy L."/>
            <person name="Ettema T.J."/>
        </authorList>
    </citation>
    <scope>NUCLEOTIDE SEQUENCE</scope>
</reference>
<feature type="domain" description="Terminase large subunit gp17-like C-terminal" evidence="2">
    <location>
        <begin position="232"/>
        <end position="396"/>
    </location>
</feature>
<dbReference type="Gene3D" id="3.30.420.240">
    <property type="match status" value="1"/>
</dbReference>
<gene>
    <name evidence="3" type="ORF">LCGC14_1912860</name>
</gene>
<dbReference type="EMBL" id="LAZR01020235">
    <property type="protein sequence ID" value="KKL89622.1"/>
    <property type="molecule type" value="Genomic_DNA"/>
</dbReference>
<feature type="non-terminal residue" evidence="3">
    <location>
        <position position="1"/>
    </location>
</feature>
<organism evidence="3">
    <name type="scientific">marine sediment metagenome</name>
    <dbReference type="NCBI Taxonomy" id="412755"/>
    <lineage>
        <taxon>unclassified sequences</taxon>
        <taxon>metagenomes</taxon>
        <taxon>ecological metagenomes</taxon>
    </lineage>
</organism>
<dbReference type="InterPro" id="IPR035421">
    <property type="entry name" value="Terminase_6C"/>
</dbReference>
<dbReference type="AlphaFoldDB" id="A0A0F9IR39"/>
<evidence type="ECO:0000256" key="1">
    <source>
        <dbReference type="ARBA" id="ARBA00022612"/>
    </source>
</evidence>
<sequence length="408" mass="45678">LYNYPPATVFTTAPTNRQVEDILWREIHVAFSGSRMALEGNLTRRQLDIDQDAKWFAVGFATDQPERMLGYHNVNVLVVGDDAAGLTPEIYRAMENPLSAGNTHELLLSNPTQSVGNFRDTFSSKLYNKFHISAYGTPNLEAFGITEEDIASGEWVNKQAGQELPFPSLISPAKVAETYHEYGPGSYIYTVFILGNFPEAGVNNLFRIDQIEAAMAREIERQVFEKNMKVAALDVARYGDDESSFVIRQGDKVLDTFEWAHQDSVYTAGRAARLIKENKPARTYVDVVGLGAGVFDILRNELGTEYKVVEYDSGKDALDKERYVNRRAEGYFDLSKKLVDGDLDLPESDKLKAQLADIRYTYDKKGRLQIESKEDAKSRGSKSPDVADAVMMSFCKKKGGAGIQVWSR</sequence>
<evidence type="ECO:0000313" key="3">
    <source>
        <dbReference type="EMBL" id="KKL89622.1"/>
    </source>
</evidence>
<comment type="caution">
    <text evidence="3">The sequence shown here is derived from an EMBL/GenBank/DDBJ whole genome shotgun (WGS) entry which is preliminary data.</text>
</comment>
<dbReference type="Pfam" id="PF17289">
    <property type="entry name" value="Terminase_6C"/>
    <property type="match status" value="1"/>
</dbReference>
<accession>A0A0F9IR39</accession>